<dbReference type="InterPro" id="IPR003838">
    <property type="entry name" value="ABC3_permease_C"/>
</dbReference>
<feature type="domain" description="ABC3 transporter permease C-terminal" evidence="7">
    <location>
        <begin position="737"/>
        <end position="853"/>
    </location>
</feature>
<protein>
    <recommendedName>
        <fullName evidence="7">ABC3 transporter permease C-terminal domain-containing protein</fullName>
    </recommendedName>
</protein>
<keyword evidence="4 6" id="KW-1133">Transmembrane helix</keyword>
<comment type="caution">
    <text evidence="8">The sequence shown here is derived from an EMBL/GenBank/DDBJ whole genome shotgun (WGS) entry which is preliminary data.</text>
</comment>
<name>H5TCT5_9ALTE</name>
<feature type="transmembrane region" description="Helical" evidence="6">
    <location>
        <begin position="777"/>
        <end position="807"/>
    </location>
</feature>
<evidence type="ECO:0000256" key="5">
    <source>
        <dbReference type="ARBA" id="ARBA00023136"/>
    </source>
</evidence>
<evidence type="ECO:0000256" key="2">
    <source>
        <dbReference type="ARBA" id="ARBA00022475"/>
    </source>
</evidence>
<dbReference type="PANTHER" id="PTHR30287">
    <property type="entry name" value="MEMBRANE COMPONENT OF PREDICTED ABC SUPERFAMILY METABOLITE UPTAKE TRANSPORTER"/>
    <property type="match status" value="1"/>
</dbReference>
<feature type="transmembrane region" description="Helical" evidence="6">
    <location>
        <begin position="429"/>
        <end position="448"/>
    </location>
</feature>
<feature type="transmembrane region" description="Helical" evidence="6">
    <location>
        <begin position="454"/>
        <end position="476"/>
    </location>
</feature>
<dbReference type="RefSeq" id="WP_006005931.1">
    <property type="nucleotide sequence ID" value="NZ_BAET01000022.1"/>
</dbReference>
<feature type="transmembrane region" description="Helical" evidence="6">
    <location>
        <begin position="734"/>
        <end position="756"/>
    </location>
</feature>
<evidence type="ECO:0000313" key="8">
    <source>
        <dbReference type="EMBL" id="GAB56112.1"/>
    </source>
</evidence>
<dbReference type="InterPro" id="IPR038766">
    <property type="entry name" value="Membrane_comp_ABC_pdt"/>
</dbReference>
<dbReference type="AlphaFoldDB" id="H5TCT5"/>
<keyword evidence="9" id="KW-1185">Reference proteome</keyword>
<comment type="subcellular location">
    <subcellularLocation>
        <location evidence="1">Cell membrane</location>
        <topology evidence="1">Multi-pass membrane protein</topology>
    </subcellularLocation>
</comment>
<evidence type="ECO:0000256" key="1">
    <source>
        <dbReference type="ARBA" id="ARBA00004651"/>
    </source>
</evidence>
<feature type="transmembrane region" description="Helical" evidence="6">
    <location>
        <begin position="331"/>
        <end position="354"/>
    </location>
</feature>
<dbReference type="STRING" id="56804.BAE46_11460"/>
<reference evidence="8 9" key="1">
    <citation type="journal article" date="2012" name="J. Bacteriol.">
        <title>Genome sequence of proteorhodopsin-containing sea ice bacterium Glaciecola punicea ACAM 611T.</title>
        <authorList>
            <person name="Qin Q.-L."/>
            <person name="Xie B.-B."/>
            <person name="Shu Y.-L."/>
            <person name="Rong J.-C."/>
            <person name="Zhao D.-L."/>
            <person name="Zhang X.-Y."/>
            <person name="Chen X.-L."/>
            <person name="Zhou B.-C."/>
            <person name="Zhanga Y.-Z."/>
        </authorList>
    </citation>
    <scope>NUCLEOTIDE SEQUENCE [LARGE SCALE GENOMIC DNA]</scope>
    <source>
        <strain evidence="8 9">ACAM 611</strain>
    </source>
</reference>
<evidence type="ECO:0000256" key="4">
    <source>
        <dbReference type="ARBA" id="ARBA00022989"/>
    </source>
</evidence>
<dbReference type="eggNOG" id="COG0577">
    <property type="taxonomic scope" value="Bacteria"/>
</dbReference>
<dbReference type="EMBL" id="BAET01000022">
    <property type="protein sequence ID" value="GAB56112.1"/>
    <property type="molecule type" value="Genomic_DNA"/>
</dbReference>
<dbReference type="PANTHER" id="PTHR30287:SF2">
    <property type="entry name" value="BLL1001 PROTEIN"/>
    <property type="match status" value="1"/>
</dbReference>
<dbReference type="GO" id="GO:0005886">
    <property type="term" value="C:plasma membrane"/>
    <property type="evidence" value="ECO:0007669"/>
    <property type="project" value="UniProtKB-SubCell"/>
</dbReference>
<keyword evidence="2" id="KW-1003">Cell membrane</keyword>
<dbReference type="Proteomes" id="UP000053586">
    <property type="component" value="Unassembled WGS sequence"/>
</dbReference>
<evidence type="ECO:0000256" key="3">
    <source>
        <dbReference type="ARBA" id="ARBA00022692"/>
    </source>
</evidence>
<gene>
    <name evidence="8" type="ORF">GPUN_1997</name>
</gene>
<feature type="transmembrane region" description="Helical" evidence="6">
    <location>
        <begin position="287"/>
        <end position="310"/>
    </location>
</feature>
<dbReference type="Pfam" id="PF02687">
    <property type="entry name" value="FtsX"/>
    <property type="match status" value="1"/>
</dbReference>
<dbReference type="PROSITE" id="PS51257">
    <property type="entry name" value="PROKAR_LIPOPROTEIN"/>
    <property type="match status" value="1"/>
</dbReference>
<evidence type="ECO:0000313" key="9">
    <source>
        <dbReference type="Proteomes" id="UP000053586"/>
    </source>
</evidence>
<keyword evidence="3 6" id="KW-0812">Transmembrane</keyword>
<keyword evidence="5 6" id="KW-0472">Membrane</keyword>
<feature type="transmembrane region" description="Helical" evidence="6">
    <location>
        <begin position="827"/>
        <end position="847"/>
    </location>
</feature>
<reference evidence="8 9" key="2">
    <citation type="journal article" date="2017" name="Antonie Van Leeuwenhoek">
        <title>Rhizobium rhizosphaerae sp. nov., a novel species isolated from rice rhizosphere.</title>
        <authorList>
            <person name="Zhao J.J."/>
            <person name="Zhang J."/>
            <person name="Zhang R.J."/>
            <person name="Zhang C.W."/>
            <person name="Yin H.Q."/>
            <person name="Zhang X.X."/>
        </authorList>
    </citation>
    <scope>NUCLEOTIDE SEQUENCE [LARGE SCALE GENOMIC DNA]</scope>
    <source>
        <strain evidence="8 9">ACAM 611</strain>
    </source>
</reference>
<proteinExistence type="predicted"/>
<evidence type="ECO:0000259" key="7">
    <source>
        <dbReference type="Pfam" id="PF02687"/>
    </source>
</evidence>
<feature type="transmembrane region" description="Helical" evidence="6">
    <location>
        <begin position="382"/>
        <end position="408"/>
    </location>
</feature>
<feature type="transmembrane region" description="Helical" evidence="6">
    <location>
        <begin position="20"/>
        <end position="42"/>
    </location>
</feature>
<accession>H5TCT5</accession>
<organism evidence="8 9">
    <name type="scientific">Glaciecola punicea ACAM 611</name>
    <dbReference type="NCBI Taxonomy" id="1121923"/>
    <lineage>
        <taxon>Bacteria</taxon>
        <taxon>Pseudomonadati</taxon>
        <taxon>Pseudomonadota</taxon>
        <taxon>Gammaproteobacteria</taxon>
        <taxon>Alteromonadales</taxon>
        <taxon>Alteromonadaceae</taxon>
        <taxon>Glaciecola</taxon>
    </lineage>
</organism>
<sequence>MKTHFLFFTLLMQSYKATKFSVLMLIASLIIASCGLSTVLIINASAKQSYSNTNTLLIDNVQYQVLAENPKTPLTKQDYVTLRRQGFSQLIAIAQSSAHIYQDDIRLSSRRVMITGIDTVSLLGALNDNSAQNSNNANSTVNQSTPFLGAMPFSAPVGIVHPSLLKQLNDDARSSRQVGGTNKLSIYIDRQSSDNSQQGAATTFLPDLVSFEDPSLGNDVITDIGEYFRLFPASKLSSLLLVSDASGESLEQLVNMIKGYLPAHLTLMPLSNNNEQGELTDSFHMNLLAMALLMFVVCLFIVINAVNLVINARMPWFKICRQLGISRYKIFISQIVEISLITFIACCLGIYASIHLSNLVAPSIQATLEGLYGVQVGYGSSALVVLFVKVFGISLCGSLLATLAPFSISNKSLSTTKSSDNFKQNERMWYRTFWLLSVGFALLAFSILHFSSTLWLLLVATAVLILSGCSLLLANYPQVINGLYRLIPTRFVLLRLSTKQSIALSGKTKVACCAFFIAATSNIGMNLMVDSFRGATVNWLESRLTTDYYLYYEGKENIVALANTADVEIYQRFENTISFRGQKLQQYSYPTTQQFKQAMVFYQLGNEDALWQQFEAQEAILVNQQFAFAFDYSLGDAVSMANPATGLMQSYSIRGIFYDFGNPSKQVLFPLSSFDSAIAKSSIYSINTDELGLERFKIVLAGANIDYERSLLNSAELLAISKETFDRTFVITDGLNIVTLLVAALSLACAIVVLMNDVRPQNMLIRSLGVSAFKTQVLALFQYLLLCLIALIFATPFGILLSWVLIYDINLTAFQWTYPLQINFFKIAFIYALSLAVVIVVICIPIIRAGKRPLIEDIRWLN</sequence>
<evidence type="ECO:0000256" key="6">
    <source>
        <dbReference type="SAM" id="Phobius"/>
    </source>
</evidence>